<protein>
    <submittedName>
        <fullName evidence="4">Oxygen-insensitive NAD(P)H nitroreductase / dihydropteridine reductase</fullName>
        <ecNumber evidence="4">1.-.-.-</ecNumber>
        <ecNumber evidence="4">1.5.1.34</ecNumber>
    </submittedName>
</protein>
<dbReference type="InterPro" id="IPR000415">
    <property type="entry name" value="Nitroreductase-like"/>
</dbReference>
<keyword evidence="5" id="KW-1185">Reference proteome</keyword>
<feature type="domain" description="Nitroreductase" evidence="3">
    <location>
        <begin position="101"/>
        <end position="151"/>
    </location>
</feature>
<dbReference type="RefSeq" id="WP_011418651.1">
    <property type="nucleotide sequence ID" value="NC_007759.1"/>
</dbReference>
<dbReference type="PANTHER" id="PTHR43673">
    <property type="entry name" value="NAD(P)H NITROREDUCTASE YDGI-RELATED"/>
    <property type="match status" value="1"/>
</dbReference>
<dbReference type="PANTHER" id="PTHR43673:SF10">
    <property type="entry name" value="NADH DEHYDROGENASE_NAD(P)H NITROREDUCTASE XCC3605-RELATED"/>
    <property type="match status" value="1"/>
</dbReference>
<dbReference type="STRING" id="56780.SYN_01293"/>
<dbReference type="InterPro" id="IPR023312">
    <property type="entry name" value="Put_nitroreductase_C_bac"/>
</dbReference>
<dbReference type="SUPFAM" id="SSF55469">
    <property type="entry name" value="FMN-dependent nitroreductase-like"/>
    <property type="match status" value="1"/>
</dbReference>
<proteinExistence type="inferred from homology"/>
<dbReference type="HOGENOM" id="CLU_070764_8_0_7"/>
<evidence type="ECO:0000313" key="4">
    <source>
        <dbReference type="EMBL" id="ABC78634.1"/>
    </source>
</evidence>
<evidence type="ECO:0000256" key="1">
    <source>
        <dbReference type="ARBA" id="ARBA00007118"/>
    </source>
</evidence>
<organism evidence="4 5">
    <name type="scientific">Syntrophus aciditrophicus (strain SB)</name>
    <dbReference type="NCBI Taxonomy" id="56780"/>
    <lineage>
        <taxon>Bacteria</taxon>
        <taxon>Pseudomonadati</taxon>
        <taxon>Thermodesulfobacteriota</taxon>
        <taxon>Syntrophia</taxon>
        <taxon>Syntrophales</taxon>
        <taxon>Syntrophaceae</taxon>
        <taxon>Syntrophus</taxon>
    </lineage>
</organism>
<name>Q2LX28_SYNAS</name>
<dbReference type="Gene3D" id="2.20.180.10">
    <property type="entry name" value="putative fmn-dependent nitroreductase like domains"/>
    <property type="match status" value="1"/>
</dbReference>
<comment type="similarity">
    <text evidence="1">Belongs to the nitroreductase family.</text>
</comment>
<dbReference type="InParanoid" id="Q2LX28"/>
<sequence>MTIRELVLKNRSYRRFDEKEPLSEELLRELVDLARLSPSAANLQPLRYVLSADSRKNARIFPCLAWAGYLKDWPGPSEGERPSGYIVMLGDTTVTRNFGCDSGIAAQSVMLGAVERGLGGCMIASIKKESLRTVLNISDQYEILLVLALGRPRESVTIESLKSGGDIRYWRDENGGHHVPKRSLDDVIL</sequence>
<dbReference type="OrthoDB" id="9804207at2"/>
<evidence type="ECO:0000313" key="5">
    <source>
        <dbReference type="Proteomes" id="UP000001933"/>
    </source>
</evidence>
<gene>
    <name evidence="4" type="ORF">SYN_01293</name>
</gene>
<keyword evidence="2 4" id="KW-0560">Oxidoreductase</keyword>
<reference evidence="4 5" key="1">
    <citation type="journal article" date="2007" name="Proc. Natl. Acad. Sci. U.S.A.">
        <title>The genome of Syntrophus aciditrophicus: life at the thermodynamic limit of microbial growth.</title>
        <authorList>
            <person name="McInerney M.J."/>
            <person name="Rohlin L."/>
            <person name="Mouttaki H."/>
            <person name="Kim U."/>
            <person name="Krupp R.S."/>
            <person name="Rios-Hernandez L."/>
            <person name="Sieber J."/>
            <person name="Struchtemeyer C.G."/>
            <person name="Bhattacharyya A."/>
            <person name="Campbell J.W."/>
            <person name="Gunsalus R.P."/>
        </authorList>
    </citation>
    <scope>NUCLEOTIDE SEQUENCE [LARGE SCALE GENOMIC DNA]</scope>
    <source>
        <strain evidence="4 5">SB</strain>
    </source>
</reference>
<dbReference type="Pfam" id="PF00881">
    <property type="entry name" value="Nitroreductase"/>
    <property type="match status" value="2"/>
</dbReference>
<evidence type="ECO:0000259" key="3">
    <source>
        <dbReference type="Pfam" id="PF00881"/>
    </source>
</evidence>
<dbReference type="GO" id="GO:0004155">
    <property type="term" value="F:6,7-dihydropteridine reductase activity"/>
    <property type="evidence" value="ECO:0007669"/>
    <property type="project" value="UniProtKB-EC"/>
</dbReference>
<evidence type="ECO:0000256" key="2">
    <source>
        <dbReference type="ARBA" id="ARBA00023002"/>
    </source>
</evidence>
<dbReference type="EC" id="1.-.-.-" evidence="4"/>
<accession>Q2LX28</accession>
<dbReference type="InterPro" id="IPR029479">
    <property type="entry name" value="Nitroreductase"/>
</dbReference>
<dbReference type="eggNOG" id="COG0778">
    <property type="taxonomic scope" value="Bacteria"/>
</dbReference>
<dbReference type="AlphaFoldDB" id="Q2LX28"/>
<dbReference type="CDD" id="cd02062">
    <property type="entry name" value="Nitro_FMN_reductase"/>
    <property type="match status" value="1"/>
</dbReference>
<dbReference type="EC" id="1.5.1.34" evidence="4"/>
<dbReference type="Gene3D" id="3.40.109.10">
    <property type="entry name" value="NADH Oxidase"/>
    <property type="match status" value="1"/>
</dbReference>
<dbReference type="KEGG" id="sat:SYN_01293"/>
<dbReference type="EMBL" id="CP000252">
    <property type="protein sequence ID" value="ABC78634.1"/>
    <property type="molecule type" value="Genomic_DNA"/>
</dbReference>
<dbReference type="Proteomes" id="UP000001933">
    <property type="component" value="Chromosome"/>
</dbReference>
<feature type="domain" description="Nitroreductase" evidence="3">
    <location>
        <begin position="11"/>
        <end position="62"/>
    </location>
</feature>